<sequence>MRRSLIPLIVLVSFALVPQPNHQAVLITGDTPEGARAKVEKALDVMKTHKDVLREEPVEDTLLNSGLWGLEQAVKSGKAVNIDEFWNDTYLMWELLYNKGWPDDHI</sequence>
<evidence type="ECO:0008006" key="3">
    <source>
        <dbReference type="Google" id="ProtNLM"/>
    </source>
</evidence>
<name>A0A7C0ZDG3_UNCW3</name>
<accession>A0A7C0ZDG3</accession>
<dbReference type="AlphaFoldDB" id="A0A7C0ZDG3"/>
<reference evidence="2" key="1">
    <citation type="journal article" date="2020" name="mSystems">
        <title>Genome- and Community-Level Interaction Insights into Carbon Utilization and Element Cycling Functions of Hydrothermarchaeota in Hydrothermal Sediment.</title>
        <authorList>
            <person name="Zhou Z."/>
            <person name="Liu Y."/>
            <person name="Xu W."/>
            <person name="Pan J."/>
            <person name="Luo Z.H."/>
            <person name="Li M."/>
        </authorList>
    </citation>
    <scope>NUCLEOTIDE SEQUENCE [LARGE SCALE GENOMIC DNA]</scope>
    <source>
        <strain evidence="2">HyVt-102</strain>
    </source>
</reference>
<feature type="chain" id="PRO_5027765886" description="Extracellular solute-binding protein" evidence="1">
    <location>
        <begin position="24"/>
        <end position="106"/>
    </location>
</feature>
<protein>
    <recommendedName>
        <fullName evidence="3">Extracellular solute-binding protein</fullName>
    </recommendedName>
</protein>
<evidence type="ECO:0000256" key="1">
    <source>
        <dbReference type="SAM" id="SignalP"/>
    </source>
</evidence>
<gene>
    <name evidence="2" type="ORF">ENF18_06565</name>
</gene>
<evidence type="ECO:0000313" key="2">
    <source>
        <dbReference type="EMBL" id="HDI83434.1"/>
    </source>
</evidence>
<keyword evidence="1" id="KW-0732">Signal</keyword>
<organism evidence="2">
    <name type="scientific">candidate division WOR-3 bacterium</name>
    <dbReference type="NCBI Taxonomy" id="2052148"/>
    <lineage>
        <taxon>Bacteria</taxon>
        <taxon>Bacteria division WOR-3</taxon>
    </lineage>
</organism>
<proteinExistence type="predicted"/>
<dbReference type="EMBL" id="DQWE01000310">
    <property type="protein sequence ID" value="HDI83434.1"/>
    <property type="molecule type" value="Genomic_DNA"/>
</dbReference>
<dbReference type="Proteomes" id="UP000885847">
    <property type="component" value="Unassembled WGS sequence"/>
</dbReference>
<feature type="signal peptide" evidence="1">
    <location>
        <begin position="1"/>
        <end position="23"/>
    </location>
</feature>
<comment type="caution">
    <text evidence="2">The sequence shown here is derived from an EMBL/GenBank/DDBJ whole genome shotgun (WGS) entry which is preliminary data.</text>
</comment>